<keyword evidence="1" id="KW-0963">Cytoplasm</keyword>
<keyword evidence="7" id="KW-1185">Reference proteome</keyword>
<evidence type="ECO:0000313" key="7">
    <source>
        <dbReference type="Proteomes" id="UP000244896"/>
    </source>
</evidence>
<dbReference type="RefSeq" id="WP_108824454.1">
    <property type="nucleotide sequence ID" value="NZ_CP023004.1"/>
</dbReference>
<dbReference type="EMBL" id="CP023004">
    <property type="protein sequence ID" value="AWI08645.1"/>
    <property type="molecule type" value="Genomic_DNA"/>
</dbReference>
<dbReference type="Pfam" id="PF04079">
    <property type="entry name" value="SMC_ScpB"/>
    <property type="match status" value="1"/>
</dbReference>
<sequence length="379" mass="40723">MAFNLQKVLRALLFSSSQALSIKDVQDIFARFHEQAPVAVENDEEAPPLTVPSDAVATDASADDIVENADASADTPVEREPEPDPDPEAPSLKPAELRSEQTTDEAAQDGDAQPLADDPASSTAAESGSSEDTAEVVVQSPEDSDEELYKGVPSLITAAQIREAMDAIAVELQAANDIYILVEGPAGYRLMTHPRFARWIRIMRDEPPPVRLSQSALETLAIVAYRQPVTRSEIESIRGVSADAGLNKLIERELAYITGRADLPGRPLQYGTTDKFLEFVGVKSLVELPASDVLSPRQIDAWLQNSTKITPPSDADMGLPLEEGEGESPNLAEVSVGDQSTPPFEEASAEEAASQPDQTDDQQPAPADQPESGEPEKTE</sequence>
<dbReference type="InterPro" id="IPR036390">
    <property type="entry name" value="WH_DNA-bd_sf"/>
</dbReference>
<keyword evidence="2" id="KW-0132">Cell division</keyword>
<dbReference type="Gene3D" id="1.10.10.10">
    <property type="entry name" value="Winged helix-like DNA-binding domain superfamily/Winged helix DNA-binding domain"/>
    <property type="match status" value="2"/>
</dbReference>
<organism evidence="6 7">
    <name type="scientific">Ereboglobus luteus</name>
    <dbReference type="NCBI Taxonomy" id="1796921"/>
    <lineage>
        <taxon>Bacteria</taxon>
        <taxon>Pseudomonadati</taxon>
        <taxon>Verrucomicrobiota</taxon>
        <taxon>Opitutia</taxon>
        <taxon>Opitutales</taxon>
        <taxon>Opitutaceae</taxon>
        <taxon>Ereboglobus</taxon>
    </lineage>
</organism>
<dbReference type="SUPFAM" id="SSF46785">
    <property type="entry name" value="Winged helix' DNA-binding domain"/>
    <property type="match status" value="1"/>
</dbReference>
<gene>
    <name evidence="6" type="primary">scpB</name>
    <name evidence="6" type="ORF">CKA38_04685</name>
</gene>
<feature type="region of interest" description="Disordered" evidence="5">
    <location>
        <begin position="305"/>
        <end position="379"/>
    </location>
</feature>
<feature type="compositionally biased region" description="Low complexity" evidence="5">
    <location>
        <begin position="350"/>
        <end position="370"/>
    </location>
</feature>
<dbReference type="Proteomes" id="UP000244896">
    <property type="component" value="Chromosome"/>
</dbReference>
<evidence type="ECO:0000313" key="6">
    <source>
        <dbReference type="EMBL" id="AWI08645.1"/>
    </source>
</evidence>
<dbReference type="InterPro" id="IPR036388">
    <property type="entry name" value="WH-like_DNA-bd_sf"/>
</dbReference>
<dbReference type="PANTHER" id="PTHR34298">
    <property type="entry name" value="SEGREGATION AND CONDENSATION PROTEIN B"/>
    <property type="match status" value="1"/>
</dbReference>
<feature type="region of interest" description="Disordered" evidence="5">
    <location>
        <begin position="39"/>
        <end position="145"/>
    </location>
</feature>
<evidence type="ECO:0000256" key="5">
    <source>
        <dbReference type="SAM" id="MobiDB-lite"/>
    </source>
</evidence>
<dbReference type="GO" id="GO:0051301">
    <property type="term" value="P:cell division"/>
    <property type="evidence" value="ECO:0007669"/>
    <property type="project" value="UniProtKB-KW"/>
</dbReference>
<dbReference type="AlphaFoldDB" id="A0A2U8E1I0"/>
<dbReference type="PANTHER" id="PTHR34298:SF2">
    <property type="entry name" value="SEGREGATION AND CONDENSATION PROTEIN B"/>
    <property type="match status" value="1"/>
</dbReference>
<dbReference type="InterPro" id="IPR005234">
    <property type="entry name" value="ScpB_csome_segregation"/>
</dbReference>
<dbReference type="NCBIfam" id="TIGR00281">
    <property type="entry name" value="SMC-Scp complex subunit ScpB"/>
    <property type="match status" value="1"/>
</dbReference>
<dbReference type="OrthoDB" id="9806226at2"/>
<evidence type="ECO:0000256" key="4">
    <source>
        <dbReference type="ARBA" id="ARBA00023306"/>
    </source>
</evidence>
<keyword evidence="4" id="KW-0131">Cell cycle</keyword>
<proteinExistence type="predicted"/>
<evidence type="ECO:0000256" key="1">
    <source>
        <dbReference type="ARBA" id="ARBA00022490"/>
    </source>
</evidence>
<accession>A0A2U8E1I0</accession>
<reference evidence="6 7" key="1">
    <citation type="journal article" date="2018" name="Syst. Appl. Microbiol.">
        <title>Ereboglobus luteus gen. nov. sp. nov. from cockroach guts, and new insights into the oxygen relationship of the genera Opitutus and Didymococcus (Verrucomicrobia: Opitutaceae).</title>
        <authorList>
            <person name="Tegtmeier D."/>
            <person name="Belitz A."/>
            <person name="Radek R."/>
            <person name="Heimerl T."/>
            <person name="Brune A."/>
        </authorList>
    </citation>
    <scope>NUCLEOTIDE SEQUENCE [LARGE SCALE GENOMIC DNA]</scope>
    <source>
        <strain evidence="6 7">Ho45</strain>
    </source>
</reference>
<dbReference type="KEGG" id="elut:CKA38_04685"/>
<name>A0A2U8E1I0_9BACT</name>
<dbReference type="GO" id="GO:0051304">
    <property type="term" value="P:chromosome separation"/>
    <property type="evidence" value="ECO:0007669"/>
    <property type="project" value="InterPro"/>
</dbReference>
<evidence type="ECO:0000256" key="3">
    <source>
        <dbReference type="ARBA" id="ARBA00022829"/>
    </source>
</evidence>
<evidence type="ECO:0000256" key="2">
    <source>
        <dbReference type="ARBA" id="ARBA00022618"/>
    </source>
</evidence>
<keyword evidence="3" id="KW-0159">Chromosome partition</keyword>
<protein>
    <submittedName>
        <fullName evidence="6">SMC-Scp complex subunit ScpB</fullName>
    </submittedName>
</protein>
<feature type="compositionally biased region" description="Low complexity" evidence="5">
    <location>
        <begin position="120"/>
        <end position="131"/>
    </location>
</feature>